<dbReference type="PANTHER" id="PTHR42911">
    <property type="entry name" value="MODULATOR OF FTSH PROTEASE HFLC"/>
    <property type="match status" value="1"/>
</dbReference>
<evidence type="ECO:0000256" key="4">
    <source>
        <dbReference type="ARBA" id="ARBA00022989"/>
    </source>
</evidence>
<keyword evidence="9" id="KW-0378">Hydrolase</keyword>
<evidence type="ECO:0000313" key="9">
    <source>
        <dbReference type="EMBL" id="SHJ16640.1"/>
    </source>
</evidence>
<dbReference type="STRING" id="1121476.SAMN02745751_01900"/>
<keyword evidence="4" id="KW-1133">Transmembrane helix</keyword>
<dbReference type="Proteomes" id="UP000184052">
    <property type="component" value="Unassembled WGS sequence"/>
</dbReference>
<sequence>MKKGLLLFLIIVLVMVMSTAAYTVDTREHAIITRFGEVQKIVVNEDNYDTVMETINNSEKYSHVKISTSKGLHFKVPFIDTVEKLENRLITYKTASRQVNTLDKKILILSNNAQWKIVDPLLFRLTMKNEQQASLRLDDILYSEINVQVGKTDAHTLIADKDYLEEMSHTVVNDVNLELAKYGMEVLDNRILKTDLHESNIQNIYARMEAERKQKAQQYRSEGEEEKLKIISSTDKDAAIMISEAKKDAEIIKGEGDAEATQIYSTAYSADPDFYEFYQTLEMYKTTLDGTTMVIDEESPLFKYLTR</sequence>
<dbReference type="GO" id="GO:0016020">
    <property type="term" value="C:membrane"/>
    <property type="evidence" value="ECO:0007669"/>
    <property type="project" value="UniProtKB-SubCell"/>
</dbReference>
<dbReference type="AlphaFoldDB" id="A0A1M6H380"/>
<evidence type="ECO:0000256" key="6">
    <source>
        <dbReference type="PIRNR" id="PIRNR005651"/>
    </source>
</evidence>
<keyword evidence="9" id="KW-0645">Protease</keyword>
<dbReference type="Gene3D" id="3.30.479.30">
    <property type="entry name" value="Band 7 domain"/>
    <property type="match status" value="1"/>
</dbReference>
<evidence type="ECO:0000256" key="7">
    <source>
        <dbReference type="SAM" id="SignalP"/>
    </source>
</evidence>
<feature type="domain" description="Band 7" evidence="8">
    <location>
        <begin position="19"/>
        <end position="208"/>
    </location>
</feature>
<reference evidence="9 10" key="1">
    <citation type="submission" date="2016-11" db="EMBL/GenBank/DDBJ databases">
        <authorList>
            <person name="Jaros S."/>
            <person name="Januszkiewicz K."/>
            <person name="Wedrychowicz H."/>
        </authorList>
    </citation>
    <scope>NUCLEOTIDE SEQUENCE [LARGE SCALE GENOMIC DNA]</scope>
    <source>
        <strain evidence="9 10">DSM 17477</strain>
    </source>
</reference>
<comment type="function">
    <text evidence="6">HflC and HflK could regulate a protease.</text>
</comment>
<keyword evidence="7" id="KW-0732">Signal</keyword>
<dbReference type="RefSeq" id="WP_073049345.1">
    <property type="nucleotide sequence ID" value="NZ_FQZL01000012.1"/>
</dbReference>
<dbReference type="PIRSF" id="PIRSF005651">
    <property type="entry name" value="HflC"/>
    <property type="match status" value="1"/>
</dbReference>
<comment type="subcellular location">
    <subcellularLocation>
        <location evidence="1">Membrane</location>
    </subcellularLocation>
</comment>
<dbReference type="EMBL" id="FQZL01000012">
    <property type="protein sequence ID" value="SHJ16640.1"/>
    <property type="molecule type" value="Genomic_DNA"/>
</dbReference>
<keyword evidence="10" id="KW-1185">Reference proteome</keyword>
<evidence type="ECO:0000256" key="2">
    <source>
        <dbReference type="ARBA" id="ARBA00007862"/>
    </source>
</evidence>
<dbReference type="OrthoDB" id="9809197at2"/>
<gene>
    <name evidence="9" type="ORF">SAMN02745751_01900</name>
</gene>
<dbReference type="CDD" id="cd03405">
    <property type="entry name" value="SPFH_HflC"/>
    <property type="match status" value="1"/>
</dbReference>
<dbReference type="GO" id="GO:0008233">
    <property type="term" value="F:peptidase activity"/>
    <property type="evidence" value="ECO:0007669"/>
    <property type="project" value="UniProtKB-KW"/>
</dbReference>
<name>A0A1M6H380_9FIRM</name>
<evidence type="ECO:0000256" key="1">
    <source>
        <dbReference type="ARBA" id="ARBA00004370"/>
    </source>
</evidence>
<dbReference type="InterPro" id="IPR036013">
    <property type="entry name" value="Band_7/SPFH_dom_sf"/>
</dbReference>
<dbReference type="Pfam" id="PF01145">
    <property type="entry name" value="Band_7"/>
    <property type="match status" value="1"/>
</dbReference>
<dbReference type="SUPFAM" id="SSF117892">
    <property type="entry name" value="Band 7/SPFH domain"/>
    <property type="match status" value="1"/>
</dbReference>
<organism evidence="9 10">
    <name type="scientific">Dethiosulfatibacter aminovorans DSM 17477</name>
    <dbReference type="NCBI Taxonomy" id="1121476"/>
    <lineage>
        <taxon>Bacteria</taxon>
        <taxon>Bacillati</taxon>
        <taxon>Bacillota</taxon>
        <taxon>Tissierellia</taxon>
        <taxon>Dethiosulfatibacter</taxon>
    </lineage>
</organism>
<comment type="similarity">
    <text evidence="2 6">Belongs to the band 7/mec-2 family. HflC subfamily.</text>
</comment>
<proteinExistence type="inferred from homology"/>
<feature type="chain" id="PRO_5038486258" description="Protein HflC" evidence="7">
    <location>
        <begin position="24"/>
        <end position="307"/>
    </location>
</feature>
<dbReference type="GO" id="GO:0006508">
    <property type="term" value="P:proteolysis"/>
    <property type="evidence" value="ECO:0007669"/>
    <property type="project" value="UniProtKB-KW"/>
</dbReference>
<dbReference type="SMART" id="SM00244">
    <property type="entry name" value="PHB"/>
    <property type="match status" value="1"/>
</dbReference>
<feature type="signal peptide" evidence="7">
    <location>
        <begin position="1"/>
        <end position="23"/>
    </location>
</feature>
<dbReference type="InterPro" id="IPR001107">
    <property type="entry name" value="Band_7"/>
</dbReference>
<evidence type="ECO:0000259" key="8">
    <source>
        <dbReference type="SMART" id="SM00244"/>
    </source>
</evidence>
<evidence type="ECO:0000313" key="10">
    <source>
        <dbReference type="Proteomes" id="UP000184052"/>
    </source>
</evidence>
<dbReference type="PANTHER" id="PTHR42911:SF1">
    <property type="entry name" value="MODULATOR OF FTSH PROTEASE HFLC"/>
    <property type="match status" value="1"/>
</dbReference>
<evidence type="ECO:0000256" key="5">
    <source>
        <dbReference type="ARBA" id="ARBA00023136"/>
    </source>
</evidence>
<keyword evidence="3" id="KW-0812">Transmembrane</keyword>
<protein>
    <recommendedName>
        <fullName evidence="6">Protein HflC</fullName>
    </recommendedName>
</protein>
<evidence type="ECO:0000256" key="3">
    <source>
        <dbReference type="ARBA" id="ARBA00022692"/>
    </source>
</evidence>
<keyword evidence="5" id="KW-0472">Membrane</keyword>
<accession>A0A1M6H380</accession>
<dbReference type="InterPro" id="IPR010200">
    <property type="entry name" value="HflC"/>
</dbReference>